<proteinExistence type="predicted"/>
<dbReference type="PANTHER" id="PTHR22953:SF153">
    <property type="entry name" value="PURPLE ACID PHOSPHATASE"/>
    <property type="match status" value="1"/>
</dbReference>
<evidence type="ECO:0000313" key="4">
    <source>
        <dbReference type="EMBL" id="TYR36216.1"/>
    </source>
</evidence>
<dbReference type="SUPFAM" id="SSF56300">
    <property type="entry name" value="Metallo-dependent phosphatases"/>
    <property type="match status" value="1"/>
</dbReference>
<evidence type="ECO:0000259" key="3">
    <source>
        <dbReference type="Pfam" id="PF00149"/>
    </source>
</evidence>
<feature type="domain" description="Calcineurin-like phosphoesterase" evidence="3">
    <location>
        <begin position="158"/>
        <end position="350"/>
    </location>
</feature>
<sequence length="408" mass="46506">MTMSKISNRRQFLAALATGTTSLATAHAFGSIPATATRSATTPTPHQFIIPPYLQALTPTGVSLLSITSRPAYTWIMYGKEQLSDKAHAVEDGMVQANNTLSSIRIADLQPDTVYYYQVISKEIISFAPYKLEYGEEIKSEIYTFRTPKTDADTVSALVLNDIHDRPESYATMFRLAHQLPYEFVVLNGDLFNYQTDEKQVIEHLLHPCTELFASEKPFVLNRGNHETRGRFARNLKQYFDYLEGKYYQAFRQGPIFWIMLDTGEDKPDDEPVYAGIVDYDNYRKEQATWLEQVMQTKDYQQAPFKVVVMHIPPFHSGDWHGTLHCRELFSPLFDKYQVDVVLSGHTHRYGIYKPQPDHTYHIVIGGSPKEGNRTMTHVAADRKSLTINMIKDDGSNVGTVALSKKKR</sequence>
<dbReference type="PROSITE" id="PS51318">
    <property type="entry name" value="TAT"/>
    <property type="match status" value="1"/>
</dbReference>
<feature type="signal peptide" evidence="2">
    <location>
        <begin position="1"/>
        <end position="28"/>
    </location>
</feature>
<evidence type="ECO:0000313" key="5">
    <source>
        <dbReference type="Proteomes" id="UP000322362"/>
    </source>
</evidence>
<dbReference type="Pfam" id="PF00149">
    <property type="entry name" value="Metallophos"/>
    <property type="match status" value="1"/>
</dbReference>
<organism evidence="4 5">
    <name type="scientific">Sphingobacterium phlebotomi</name>
    <dbReference type="NCBI Taxonomy" id="2605433"/>
    <lineage>
        <taxon>Bacteria</taxon>
        <taxon>Pseudomonadati</taxon>
        <taxon>Bacteroidota</taxon>
        <taxon>Sphingobacteriia</taxon>
        <taxon>Sphingobacteriales</taxon>
        <taxon>Sphingobacteriaceae</taxon>
        <taxon>Sphingobacterium</taxon>
    </lineage>
</organism>
<feature type="chain" id="PRO_5022875685" evidence="2">
    <location>
        <begin position="29"/>
        <end position="408"/>
    </location>
</feature>
<reference evidence="4 5" key="1">
    <citation type="submission" date="2019-08" db="EMBL/GenBank/DDBJ databases">
        <title>Phlebobacter frassis gen. nov. sp. nov., a new member of family Sphingobacteriaceae isolated from sand fly rearing media.</title>
        <authorList>
            <person name="Kakumanu M.L."/>
            <person name="Marayati B.F."/>
            <person name="Wada-Katsumata A."/>
            <person name="Wasserberg G."/>
            <person name="Schal C."/>
            <person name="Apperson C.S."/>
            <person name="Ponnusamy L."/>
        </authorList>
    </citation>
    <scope>NUCLEOTIDE SEQUENCE [LARGE SCALE GENOMIC DNA]</scope>
    <source>
        <strain evidence="4 5">SSI9</strain>
    </source>
</reference>
<accession>A0A5D4H633</accession>
<protein>
    <submittedName>
        <fullName evidence="4">Metallophosphoesterase</fullName>
    </submittedName>
</protein>
<comment type="caution">
    <text evidence="4">The sequence shown here is derived from an EMBL/GenBank/DDBJ whole genome shotgun (WGS) entry which is preliminary data.</text>
</comment>
<dbReference type="InterPro" id="IPR004843">
    <property type="entry name" value="Calcineurin-like_PHP"/>
</dbReference>
<keyword evidence="1 2" id="KW-0732">Signal</keyword>
<dbReference type="InterPro" id="IPR006311">
    <property type="entry name" value="TAT_signal"/>
</dbReference>
<dbReference type="EMBL" id="VTAV01000005">
    <property type="protein sequence ID" value="TYR36216.1"/>
    <property type="molecule type" value="Genomic_DNA"/>
</dbReference>
<name>A0A5D4H633_9SPHI</name>
<evidence type="ECO:0000256" key="2">
    <source>
        <dbReference type="SAM" id="SignalP"/>
    </source>
</evidence>
<dbReference type="InterPro" id="IPR039331">
    <property type="entry name" value="PAPs-like"/>
</dbReference>
<gene>
    <name evidence="4" type="ORF">FXV77_09880</name>
</gene>
<evidence type="ECO:0000256" key="1">
    <source>
        <dbReference type="ARBA" id="ARBA00022729"/>
    </source>
</evidence>
<keyword evidence="5" id="KW-1185">Reference proteome</keyword>
<dbReference type="Gene3D" id="3.60.21.10">
    <property type="match status" value="1"/>
</dbReference>
<dbReference type="PANTHER" id="PTHR22953">
    <property type="entry name" value="ACID PHOSPHATASE RELATED"/>
    <property type="match status" value="1"/>
</dbReference>
<dbReference type="Proteomes" id="UP000322362">
    <property type="component" value="Unassembled WGS sequence"/>
</dbReference>
<dbReference type="GO" id="GO:0003993">
    <property type="term" value="F:acid phosphatase activity"/>
    <property type="evidence" value="ECO:0007669"/>
    <property type="project" value="InterPro"/>
</dbReference>
<dbReference type="AlphaFoldDB" id="A0A5D4H633"/>
<dbReference type="InterPro" id="IPR029052">
    <property type="entry name" value="Metallo-depent_PP-like"/>
</dbReference>